<evidence type="ECO:0000256" key="3">
    <source>
        <dbReference type="ARBA" id="ARBA00022475"/>
    </source>
</evidence>
<dbReference type="Gene3D" id="1.10.3720.10">
    <property type="entry name" value="MetI-like"/>
    <property type="match status" value="1"/>
</dbReference>
<evidence type="ECO:0000313" key="9">
    <source>
        <dbReference type="EMBL" id="KJF40542.1"/>
    </source>
</evidence>
<accession>A0A0D8J0V4</accession>
<feature type="transmembrane region" description="Helical" evidence="7">
    <location>
        <begin position="80"/>
        <end position="99"/>
    </location>
</feature>
<comment type="subcellular location">
    <subcellularLocation>
        <location evidence="1 7">Cell membrane</location>
        <topology evidence="1 7">Multi-pass membrane protein</topology>
    </subcellularLocation>
</comment>
<dbReference type="CDD" id="cd06261">
    <property type="entry name" value="TM_PBP2"/>
    <property type="match status" value="1"/>
</dbReference>
<dbReference type="EMBL" id="JXXK01000006">
    <property type="protein sequence ID" value="KJF40542.1"/>
    <property type="molecule type" value="Genomic_DNA"/>
</dbReference>
<feature type="transmembrane region" description="Helical" evidence="7">
    <location>
        <begin position="245"/>
        <end position="266"/>
    </location>
</feature>
<dbReference type="GO" id="GO:0055085">
    <property type="term" value="P:transmembrane transport"/>
    <property type="evidence" value="ECO:0007669"/>
    <property type="project" value="InterPro"/>
</dbReference>
<dbReference type="RefSeq" id="WP_050004948.1">
    <property type="nucleotide sequence ID" value="NZ_DAWBJP010000001.1"/>
</dbReference>
<keyword evidence="6 7" id="KW-0472">Membrane</keyword>
<dbReference type="PANTHER" id="PTHR43744:SF3">
    <property type="entry name" value="LACTOSE TRANSPORT SYSTEM PERMEASE PROTEIN LACG"/>
    <property type="match status" value="1"/>
</dbReference>
<keyword evidence="2 7" id="KW-0813">Transport</keyword>
<evidence type="ECO:0000256" key="6">
    <source>
        <dbReference type="ARBA" id="ARBA00023136"/>
    </source>
</evidence>
<feature type="transmembrane region" description="Helical" evidence="7">
    <location>
        <begin position="111"/>
        <end position="132"/>
    </location>
</feature>
<feature type="transmembrane region" description="Helical" evidence="7">
    <location>
        <begin position="184"/>
        <end position="209"/>
    </location>
</feature>
<dbReference type="GO" id="GO:0005886">
    <property type="term" value="C:plasma membrane"/>
    <property type="evidence" value="ECO:0007669"/>
    <property type="project" value="UniProtKB-SubCell"/>
</dbReference>
<dbReference type="Pfam" id="PF00528">
    <property type="entry name" value="BPD_transp_1"/>
    <property type="match status" value="1"/>
</dbReference>
<dbReference type="PANTHER" id="PTHR43744">
    <property type="entry name" value="ABC TRANSPORTER PERMEASE PROTEIN MG189-RELATED-RELATED"/>
    <property type="match status" value="1"/>
</dbReference>
<keyword evidence="5 7" id="KW-1133">Transmembrane helix</keyword>
<dbReference type="InterPro" id="IPR000515">
    <property type="entry name" value="MetI-like"/>
</dbReference>
<evidence type="ECO:0000256" key="5">
    <source>
        <dbReference type="ARBA" id="ARBA00022989"/>
    </source>
</evidence>
<keyword evidence="4 7" id="KW-0812">Transmembrane</keyword>
<sequence length="281" mass="31092">MNRDKCKRTLFLCVKYLVSAAVVAVVVGPLLVTLFTSVKTQAQLASTSPILPPAPGAWNWDNYAEVLGAKLLPVAVKNTAVILVVSIFFNVLLGSVTAYCLQRFEFRFRRLVMGCFYLGMLVPTFVVEIARFKVIQSMGLYNTLGAPIIIYVASDLMQLYLYMQFVSKIPKALDESALIDGCGYFRIFYSIIFPLLAPATATVVILKIVNIVNDMYVPYLYMPKTKLKTLTTFLMNYAGAQQGSWPTLAAAIIVVLIPTVVLYLIFHKQITEGLSAGATKE</sequence>
<dbReference type="Proteomes" id="UP000032483">
    <property type="component" value="Unassembled WGS sequence"/>
</dbReference>
<dbReference type="SUPFAM" id="SSF161098">
    <property type="entry name" value="MetI-like"/>
    <property type="match status" value="1"/>
</dbReference>
<feature type="transmembrane region" description="Helical" evidence="7">
    <location>
        <begin position="12"/>
        <end position="35"/>
    </location>
</feature>
<gene>
    <name evidence="9" type="ORF">TQ39_06525</name>
</gene>
<comment type="caution">
    <text evidence="9">The sequence shown here is derived from an EMBL/GenBank/DDBJ whole genome shotgun (WGS) entry which is preliminary data.</text>
</comment>
<feature type="transmembrane region" description="Helical" evidence="7">
    <location>
        <begin position="144"/>
        <end position="163"/>
    </location>
</feature>
<comment type="similarity">
    <text evidence="7">Belongs to the binding-protein-dependent transport system permease family.</text>
</comment>
<organism evidence="9 10">
    <name type="scientific">Ruthenibacterium lactatiformans</name>
    <dbReference type="NCBI Taxonomy" id="1550024"/>
    <lineage>
        <taxon>Bacteria</taxon>
        <taxon>Bacillati</taxon>
        <taxon>Bacillota</taxon>
        <taxon>Clostridia</taxon>
        <taxon>Eubacteriales</taxon>
        <taxon>Oscillospiraceae</taxon>
        <taxon>Ruthenibacterium</taxon>
    </lineage>
</organism>
<dbReference type="PROSITE" id="PS50928">
    <property type="entry name" value="ABC_TM1"/>
    <property type="match status" value="1"/>
</dbReference>
<evidence type="ECO:0000256" key="7">
    <source>
        <dbReference type="RuleBase" id="RU363032"/>
    </source>
</evidence>
<dbReference type="InterPro" id="IPR035906">
    <property type="entry name" value="MetI-like_sf"/>
</dbReference>
<dbReference type="GeneID" id="42856269"/>
<protein>
    <submittedName>
        <fullName evidence="9">Sugar ABC transporter permease</fullName>
    </submittedName>
</protein>
<proteinExistence type="inferred from homology"/>
<evidence type="ECO:0000313" key="10">
    <source>
        <dbReference type="Proteomes" id="UP000032483"/>
    </source>
</evidence>
<reference evidence="9" key="1">
    <citation type="submission" date="2015-02" db="EMBL/GenBank/DDBJ databases">
        <title>A novel member of the family Ruminococcaceae isolated from human feces.</title>
        <authorList>
            <person name="Shkoporov A.N."/>
            <person name="Chaplin A.V."/>
            <person name="Motuzova O.V."/>
            <person name="Kafarskaia L.I."/>
            <person name="Khokhlova E.V."/>
            <person name="Efimov B.A."/>
        </authorList>
    </citation>
    <scope>NUCLEOTIDE SEQUENCE [LARGE SCALE GENOMIC DNA]</scope>
    <source>
        <strain evidence="9">585-1</strain>
    </source>
</reference>
<name>A0A0D8J0V4_9FIRM</name>
<evidence type="ECO:0000256" key="4">
    <source>
        <dbReference type="ARBA" id="ARBA00022692"/>
    </source>
</evidence>
<evidence type="ECO:0000256" key="2">
    <source>
        <dbReference type="ARBA" id="ARBA00022448"/>
    </source>
</evidence>
<evidence type="ECO:0000256" key="1">
    <source>
        <dbReference type="ARBA" id="ARBA00004651"/>
    </source>
</evidence>
<keyword evidence="10" id="KW-1185">Reference proteome</keyword>
<evidence type="ECO:0000259" key="8">
    <source>
        <dbReference type="PROSITE" id="PS50928"/>
    </source>
</evidence>
<dbReference type="AlphaFoldDB" id="A0A0D8J0V4"/>
<feature type="domain" description="ABC transmembrane type-1" evidence="8">
    <location>
        <begin position="76"/>
        <end position="266"/>
    </location>
</feature>
<dbReference type="PATRIC" id="fig|1550024.3.peg.1470"/>
<keyword evidence="3" id="KW-1003">Cell membrane</keyword>